<sequence>MVGNGIVKLTSLSMLPNFLNSELFWR</sequence>
<proteinExistence type="predicted"/>
<protein>
    <submittedName>
        <fullName evidence="1">Uncharacterized protein</fullName>
    </submittedName>
</protein>
<dbReference type="EMBL" id="GGEC01084249">
    <property type="protein sequence ID" value="MBX64733.1"/>
    <property type="molecule type" value="Transcribed_RNA"/>
</dbReference>
<accession>A0A2P2QCR0</accession>
<evidence type="ECO:0000313" key="1">
    <source>
        <dbReference type="EMBL" id="MBX64733.1"/>
    </source>
</evidence>
<reference evidence="1" key="1">
    <citation type="submission" date="2018-02" db="EMBL/GenBank/DDBJ databases">
        <title>Rhizophora mucronata_Transcriptome.</title>
        <authorList>
            <person name="Meera S.P."/>
            <person name="Sreeshan A."/>
            <person name="Augustine A."/>
        </authorList>
    </citation>
    <scope>NUCLEOTIDE SEQUENCE</scope>
    <source>
        <tissue evidence="1">Leaf</tissue>
    </source>
</reference>
<dbReference type="AlphaFoldDB" id="A0A2P2QCR0"/>
<name>A0A2P2QCR0_RHIMU</name>
<organism evidence="1">
    <name type="scientific">Rhizophora mucronata</name>
    <name type="common">Asiatic mangrove</name>
    <dbReference type="NCBI Taxonomy" id="61149"/>
    <lineage>
        <taxon>Eukaryota</taxon>
        <taxon>Viridiplantae</taxon>
        <taxon>Streptophyta</taxon>
        <taxon>Embryophyta</taxon>
        <taxon>Tracheophyta</taxon>
        <taxon>Spermatophyta</taxon>
        <taxon>Magnoliopsida</taxon>
        <taxon>eudicotyledons</taxon>
        <taxon>Gunneridae</taxon>
        <taxon>Pentapetalae</taxon>
        <taxon>rosids</taxon>
        <taxon>fabids</taxon>
        <taxon>Malpighiales</taxon>
        <taxon>Rhizophoraceae</taxon>
        <taxon>Rhizophora</taxon>
    </lineage>
</organism>